<gene>
    <name evidence="3" type="ORF">TSIB3V08_LOCUS657</name>
</gene>
<feature type="transmembrane region" description="Helical" evidence="2">
    <location>
        <begin position="24"/>
        <end position="44"/>
    </location>
</feature>
<protein>
    <submittedName>
        <fullName evidence="3">Uncharacterized protein</fullName>
    </submittedName>
</protein>
<feature type="compositionally biased region" description="Polar residues" evidence="1">
    <location>
        <begin position="108"/>
        <end position="122"/>
    </location>
</feature>
<sequence length="299" mass="32168">MSCCFLALTLIGRAIPGSVIAYILLMLVMISPGICIHLLPVSIVDKIRAVPTMFETKKRDETMDSEGEDYMPEWTGENLALLNSAGDQDSDKDEEEKDESNNFAEELTLNTENGDSTGTQLSLGADVGMMPSHDSIDGLDVSEFEISAPTSLLPDTGRLERQLDPDASDTDDEDIAGIQFQSSHFNGDSSEEEEKAFTQGLTFTDNQQNVDNQAAGKAKIDPVAGSTSLGEMLKSTVVQAVTKNITDLGVMGQSLFSTVMNSGVSRATTPAKKSTNVEDILSSDDDSDDFEIISQDDLS</sequence>
<organism evidence="3">
    <name type="scientific">Timema shepardi</name>
    <name type="common">Walking stick</name>
    <dbReference type="NCBI Taxonomy" id="629360"/>
    <lineage>
        <taxon>Eukaryota</taxon>
        <taxon>Metazoa</taxon>
        <taxon>Ecdysozoa</taxon>
        <taxon>Arthropoda</taxon>
        <taxon>Hexapoda</taxon>
        <taxon>Insecta</taxon>
        <taxon>Pterygota</taxon>
        <taxon>Neoptera</taxon>
        <taxon>Polyneoptera</taxon>
        <taxon>Phasmatodea</taxon>
        <taxon>Timematodea</taxon>
        <taxon>Timematoidea</taxon>
        <taxon>Timematidae</taxon>
        <taxon>Timema</taxon>
    </lineage>
</organism>
<feature type="region of interest" description="Disordered" evidence="1">
    <location>
        <begin position="266"/>
        <end position="299"/>
    </location>
</feature>
<dbReference type="AlphaFoldDB" id="A0A7R9AM76"/>
<feature type="compositionally biased region" description="Acidic residues" evidence="1">
    <location>
        <begin position="281"/>
        <end position="291"/>
    </location>
</feature>
<proteinExistence type="predicted"/>
<feature type="region of interest" description="Disordered" evidence="1">
    <location>
        <begin position="151"/>
        <end position="173"/>
    </location>
</feature>
<keyword evidence="2" id="KW-0812">Transmembrane</keyword>
<feature type="region of interest" description="Disordered" evidence="1">
    <location>
        <begin position="106"/>
        <end position="125"/>
    </location>
</feature>
<keyword evidence="2" id="KW-0472">Membrane</keyword>
<reference evidence="3" key="1">
    <citation type="submission" date="2020-11" db="EMBL/GenBank/DDBJ databases">
        <authorList>
            <person name="Tran Van P."/>
        </authorList>
    </citation>
    <scope>NUCLEOTIDE SEQUENCE</scope>
</reference>
<dbReference type="EMBL" id="OC000170">
    <property type="protein sequence ID" value="CAD7256376.1"/>
    <property type="molecule type" value="Genomic_DNA"/>
</dbReference>
<evidence type="ECO:0000256" key="1">
    <source>
        <dbReference type="SAM" id="MobiDB-lite"/>
    </source>
</evidence>
<evidence type="ECO:0000313" key="3">
    <source>
        <dbReference type="EMBL" id="CAD7256376.1"/>
    </source>
</evidence>
<evidence type="ECO:0000256" key="2">
    <source>
        <dbReference type="SAM" id="Phobius"/>
    </source>
</evidence>
<accession>A0A7R9AM76</accession>
<name>A0A7R9AM76_TIMSH</name>
<keyword evidence="2" id="KW-1133">Transmembrane helix</keyword>